<feature type="transmembrane region" description="Helical" evidence="1">
    <location>
        <begin position="6"/>
        <end position="27"/>
    </location>
</feature>
<dbReference type="EMBL" id="FOFN01000001">
    <property type="protein sequence ID" value="SEP85258.1"/>
    <property type="molecule type" value="Genomic_DNA"/>
</dbReference>
<keyword evidence="1" id="KW-0472">Membrane</keyword>
<keyword evidence="1" id="KW-0812">Transmembrane</keyword>
<sequence length="99" mass="11454">MLRNTIAILLVSIFMLIVVTPTVMILIDDDIDVSEIYAASEEEKEKSQEKNGEKDFIVLEIQHPLSARIMSFEENNLEYCLKMYKKPHIQLSFPPPKKT</sequence>
<accession>A0A1H9BAH7</accession>
<proteinExistence type="predicted"/>
<evidence type="ECO:0000313" key="2">
    <source>
        <dbReference type="EMBL" id="SEP85258.1"/>
    </source>
</evidence>
<name>A0A1H9BAH7_9FLAO</name>
<evidence type="ECO:0000313" key="3">
    <source>
        <dbReference type="Proteomes" id="UP000198999"/>
    </source>
</evidence>
<dbReference type="OrthoDB" id="1450082at2"/>
<evidence type="ECO:0000256" key="1">
    <source>
        <dbReference type="SAM" id="Phobius"/>
    </source>
</evidence>
<dbReference type="Proteomes" id="UP000198999">
    <property type="component" value="Unassembled WGS sequence"/>
</dbReference>
<keyword evidence="1" id="KW-1133">Transmembrane helix</keyword>
<protein>
    <submittedName>
        <fullName evidence="2">Uncharacterized protein</fullName>
    </submittedName>
</protein>
<dbReference type="STRING" id="419940.SAMN05421824_0492"/>
<gene>
    <name evidence="2" type="ORF">SAMN05421824_0492</name>
</gene>
<keyword evidence="3" id="KW-1185">Reference proteome</keyword>
<dbReference type="AlphaFoldDB" id="A0A1H9BAH7"/>
<dbReference type="RefSeq" id="WP_143064732.1">
    <property type="nucleotide sequence ID" value="NZ_FOFN01000001.1"/>
</dbReference>
<reference evidence="2 3" key="1">
    <citation type="submission" date="2016-10" db="EMBL/GenBank/DDBJ databases">
        <authorList>
            <person name="de Groot N.N."/>
        </authorList>
    </citation>
    <scope>NUCLEOTIDE SEQUENCE [LARGE SCALE GENOMIC DNA]</scope>
    <source>
        <strain evidence="2 3">DSM 21035</strain>
    </source>
</reference>
<organism evidence="2 3">
    <name type="scientific">Hyunsoonleella jejuensis</name>
    <dbReference type="NCBI Taxonomy" id="419940"/>
    <lineage>
        <taxon>Bacteria</taxon>
        <taxon>Pseudomonadati</taxon>
        <taxon>Bacteroidota</taxon>
        <taxon>Flavobacteriia</taxon>
        <taxon>Flavobacteriales</taxon>
        <taxon>Flavobacteriaceae</taxon>
    </lineage>
</organism>